<evidence type="ECO:0000313" key="2">
    <source>
        <dbReference type="EMBL" id="MSS59561.1"/>
    </source>
</evidence>
<comment type="caution">
    <text evidence="2">The sequence shown here is derived from an EMBL/GenBank/DDBJ whole genome shotgun (WGS) entry which is preliminary data.</text>
</comment>
<feature type="transmembrane region" description="Helical" evidence="1">
    <location>
        <begin position="93"/>
        <end position="114"/>
    </location>
</feature>
<feature type="transmembrane region" description="Helical" evidence="1">
    <location>
        <begin position="12"/>
        <end position="29"/>
    </location>
</feature>
<keyword evidence="3" id="KW-1185">Reference proteome</keyword>
<protein>
    <submittedName>
        <fullName evidence="2">Uncharacterized protein</fullName>
    </submittedName>
</protein>
<dbReference type="Proteomes" id="UP000461880">
    <property type="component" value="Unassembled WGS sequence"/>
</dbReference>
<name>A0A7X2NU26_9FIRM</name>
<reference evidence="2 3" key="1">
    <citation type="submission" date="2019-08" db="EMBL/GenBank/DDBJ databases">
        <title>In-depth cultivation of the pig gut microbiome towards novel bacterial diversity and tailored functional studies.</title>
        <authorList>
            <person name="Wylensek D."/>
            <person name="Hitch T.C.A."/>
            <person name="Clavel T."/>
        </authorList>
    </citation>
    <scope>NUCLEOTIDE SEQUENCE [LARGE SCALE GENOMIC DNA]</scope>
    <source>
        <strain evidence="2 3">Oil+RF-744-GAM-WT-6</strain>
    </source>
</reference>
<dbReference type="RefSeq" id="WP_105304722.1">
    <property type="nucleotide sequence ID" value="NZ_VUMN01000037.1"/>
</dbReference>
<keyword evidence="1" id="KW-0812">Transmembrane</keyword>
<accession>A0A7X2NU26</accession>
<keyword evidence="1" id="KW-0472">Membrane</keyword>
<evidence type="ECO:0000313" key="3">
    <source>
        <dbReference type="Proteomes" id="UP000461880"/>
    </source>
</evidence>
<evidence type="ECO:0000256" key="1">
    <source>
        <dbReference type="SAM" id="Phobius"/>
    </source>
</evidence>
<feature type="transmembrane region" description="Helical" evidence="1">
    <location>
        <begin position="70"/>
        <end position="87"/>
    </location>
</feature>
<gene>
    <name evidence="2" type="ORF">FYJ51_11725</name>
</gene>
<proteinExistence type="predicted"/>
<dbReference type="EMBL" id="VUMN01000037">
    <property type="protein sequence ID" value="MSS59561.1"/>
    <property type="molecule type" value="Genomic_DNA"/>
</dbReference>
<keyword evidence="1" id="KW-1133">Transmembrane helix</keyword>
<dbReference type="AlphaFoldDB" id="A0A7X2NU26"/>
<sequence length="118" mass="13018">MEREIHNEDIVSQCLIQAGICFLLSRWMVFRLHAGSELVNVAWLSLLLFAAVHLIFGVMKEELSVKGKVMTCSGSGFLTASAIFRILLRGTGFLPKVLFGIGFVLLMMGLAGGIRKKF</sequence>
<feature type="transmembrane region" description="Helical" evidence="1">
    <location>
        <begin position="41"/>
        <end position="58"/>
    </location>
</feature>
<organism evidence="2 3">
    <name type="scientific">Stecheria intestinalis</name>
    <dbReference type="NCBI Taxonomy" id="2606630"/>
    <lineage>
        <taxon>Bacteria</taxon>
        <taxon>Bacillati</taxon>
        <taxon>Bacillota</taxon>
        <taxon>Erysipelotrichia</taxon>
        <taxon>Erysipelotrichales</taxon>
        <taxon>Erysipelotrichaceae</taxon>
        <taxon>Stecheria</taxon>
    </lineage>
</organism>